<evidence type="ECO:0000313" key="2">
    <source>
        <dbReference type="EMBL" id="KAK6752858.1"/>
    </source>
</evidence>
<protein>
    <submittedName>
        <fullName evidence="2">Uncharacterized protein</fullName>
    </submittedName>
</protein>
<accession>A0ABR1DRQ9</accession>
<reference evidence="2 3" key="1">
    <citation type="submission" date="2023-08" db="EMBL/GenBank/DDBJ databases">
        <title>A Necator americanus chromosomal reference genome.</title>
        <authorList>
            <person name="Ilik V."/>
            <person name="Petrzelkova K.J."/>
            <person name="Pardy F."/>
            <person name="Fuh T."/>
            <person name="Niatou-Singa F.S."/>
            <person name="Gouil Q."/>
            <person name="Baker L."/>
            <person name="Ritchie M.E."/>
            <person name="Jex A.R."/>
            <person name="Gazzola D."/>
            <person name="Li H."/>
            <person name="Toshio Fujiwara R."/>
            <person name="Zhan B."/>
            <person name="Aroian R.V."/>
            <person name="Pafco B."/>
            <person name="Schwarz E.M."/>
        </authorList>
    </citation>
    <scope>NUCLEOTIDE SEQUENCE [LARGE SCALE GENOMIC DNA]</scope>
    <source>
        <strain evidence="2 3">Aroian</strain>
        <tissue evidence="2">Whole animal</tissue>
    </source>
</reference>
<evidence type="ECO:0000313" key="3">
    <source>
        <dbReference type="Proteomes" id="UP001303046"/>
    </source>
</evidence>
<sequence>MSIIYRVIIARANIIHDLRISSTRDDATRVDASPSIRSSSPPPPPTSSFSGSTSLTHSLLQAGLAQSVKGSAATTRSMVRSRLCANEGFDRPLDSTKLRNESELRSNA</sequence>
<comment type="caution">
    <text evidence="2">The sequence shown here is derived from an EMBL/GenBank/DDBJ whole genome shotgun (WGS) entry which is preliminary data.</text>
</comment>
<organism evidence="2 3">
    <name type="scientific">Necator americanus</name>
    <name type="common">Human hookworm</name>
    <dbReference type="NCBI Taxonomy" id="51031"/>
    <lineage>
        <taxon>Eukaryota</taxon>
        <taxon>Metazoa</taxon>
        <taxon>Ecdysozoa</taxon>
        <taxon>Nematoda</taxon>
        <taxon>Chromadorea</taxon>
        <taxon>Rhabditida</taxon>
        <taxon>Rhabditina</taxon>
        <taxon>Rhabditomorpha</taxon>
        <taxon>Strongyloidea</taxon>
        <taxon>Ancylostomatidae</taxon>
        <taxon>Bunostominae</taxon>
        <taxon>Necator</taxon>
    </lineage>
</organism>
<gene>
    <name evidence="2" type="primary">Necator_chrIV.g17247</name>
    <name evidence="2" type="ORF">RB195_003949</name>
</gene>
<dbReference type="EMBL" id="JAVFWL010000004">
    <property type="protein sequence ID" value="KAK6752858.1"/>
    <property type="molecule type" value="Genomic_DNA"/>
</dbReference>
<name>A0ABR1DRQ9_NECAM</name>
<feature type="region of interest" description="Disordered" evidence="1">
    <location>
        <begin position="23"/>
        <end position="54"/>
    </location>
</feature>
<feature type="region of interest" description="Disordered" evidence="1">
    <location>
        <begin position="89"/>
        <end position="108"/>
    </location>
</feature>
<keyword evidence="3" id="KW-1185">Reference proteome</keyword>
<dbReference type="Proteomes" id="UP001303046">
    <property type="component" value="Unassembled WGS sequence"/>
</dbReference>
<proteinExistence type="predicted"/>
<evidence type="ECO:0000256" key="1">
    <source>
        <dbReference type="SAM" id="MobiDB-lite"/>
    </source>
</evidence>